<reference evidence="4 5" key="1">
    <citation type="submission" date="2014-12" db="EMBL/GenBank/DDBJ databases">
        <title>Genome assembly of Enhygromyxa salina DSM 15201.</title>
        <authorList>
            <person name="Sharma G."/>
            <person name="Subramanian S."/>
        </authorList>
    </citation>
    <scope>NUCLEOTIDE SEQUENCE [LARGE SCALE GENOMIC DNA]</scope>
    <source>
        <strain evidence="4 5">DSM 15201</strain>
    </source>
</reference>
<dbReference type="GO" id="GO:0008483">
    <property type="term" value="F:transaminase activity"/>
    <property type="evidence" value="ECO:0007669"/>
    <property type="project" value="UniProtKB-KW"/>
</dbReference>
<dbReference type="GO" id="GO:0030170">
    <property type="term" value="F:pyridoxal phosphate binding"/>
    <property type="evidence" value="ECO:0007669"/>
    <property type="project" value="TreeGrafter"/>
</dbReference>
<dbReference type="GO" id="GO:0000271">
    <property type="term" value="P:polysaccharide biosynthetic process"/>
    <property type="evidence" value="ECO:0007669"/>
    <property type="project" value="TreeGrafter"/>
</dbReference>
<dbReference type="InterPro" id="IPR015424">
    <property type="entry name" value="PyrdxlP-dep_Trfase"/>
</dbReference>
<comment type="similarity">
    <text evidence="2 3">Belongs to the DegT/DnrJ/EryC1 family.</text>
</comment>
<evidence type="ECO:0000313" key="5">
    <source>
        <dbReference type="Proteomes" id="UP000031599"/>
    </source>
</evidence>
<dbReference type="InterPro" id="IPR000653">
    <property type="entry name" value="DegT/StrS_aminotransferase"/>
</dbReference>
<dbReference type="PANTHER" id="PTHR30244:SF36">
    <property type="entry name" value="3-OXO-GLUCOSE-6-PHOSPHATE:GLUTAMATE AMINOTRANSFERASE"/>
    <property type="match status" value="1"/>
</dbReference>
<dbReference type="AlphaFoldDB" id="A0A0C2CS35"/>
<evidence type="ECO:0000256" key="3">
    <source>
        <dbReference type="RuleBase" id="RU004508"/>
    </source>
</evidence>
<organism evidence="4 5">
    <name type="scientific">Enhygromyxa salina</name>
    <dbReference type="NCBI Taxonomy" id="215803"/>
    <lineage>
        <taxon>Bacteria</taxon>
        <taxon>Pseudomonadati</taxon>
        <taxon>Myxococcota</taxon>
        <taxon>Polyangia</taxon>
        <taxon>Nannocystales</taxon>
        <taxon>Nannocystaceae</taxon>
        <taxon>Enhygromyxa</taxon>
    </lineage>
</organism>
<dbReference type="Pfam" id="PF01041">
    <property type="entry name" value="DegT_DnrJ_EryC1"/>
    <property type="match status" value="1"/>
</dbReference>
<dbReference type="Proteomes" id="UP000031599">
    <property type="component" value="Unassembled WGS sequence"/>
</dbReference>
<evidence type="ECO:0000256" key="2">
    <source>
        <dbReference type="ARBA" id="ARBA00037999"/>
    </source>
</evidence>
<gene>
    <name evidence="4" type="ORF">DB30_07328</name>
</gene>
<name>A0A0C2CS35_9BACT</name>
<keyword evidence="4" id="KW-0808">Transferase</keyword>
<comment type="caution">
    <text evidence="4">The sequence shown here is derived from an EMBL/GenBank/DDBJ whole genome shotgun (WGS) entry which is preliminary data.</text>
</comment>
<dbReference type="PANTHER" id="PTHR30244">
    <property type="entry name" value="TRANSAMINASE"/>
    <property type="match status" value="1"/>
</dbReference>
<sequence length="387" mass="40827">MPLCQPPALALDLAPGAPEIRGPIAALCGELGRILARPPESIVPTACGRAALAVGLRALALADTDGRDEVVVPSFACPQVIEAVLDAGLRPVLCDLAPDRPVPDLPAFAAATGERSLAIVAASVLRAKIELEALDAWARARGICVIDDAAQAFDGRGSTDDPRGPAASRGSLGVLSFGRHKPICAGAGGALVIHDASLAPLVERARAELDARWRQTSLAGDARRRPWFTDVREALEHPPAAPARADMDPTTATRVLARLGEGHELDAARRVSAELADALPACARPRPHDPALPQLYFAVEVEPAHRHALATQLAAAGVESSWLYLPLHHSSRYRPYARGPVPEADALWPKLLLLPTRGWLTPSQRRRVVGALASLSIPGPATREAQP</sequence>
<dbReference type="InterPro" id="IPR015421">
    <property type="entry name" value="PyrdxlP-dep_Trfase_major"/>
</dbReference>
<protein>
    <submittedName>
        <fullName evidence="4">DegT/DnrJ/EryC1/StrS aminotransferase</fullName>
    </submittedName>
</protein>
<dbReference type="EMBL" id="JMCC02000082">
    <property type="protein sequence ID" value="KIG13991.1"/>
    <property type="molecule type" value="Genomic_DNA"/>
</dbReference>
<dbReference type="InterPro" id="IPR015422">
    <property type="entry name" value="PyrdxlP-dep_Trfase_small"/>
</dbReference>
<evidence type="ECO:0000313" key="4">
    <source>
        <dbReference type="EMBL" id="KIG13991.1"/>
    </source>
</evidence>
<dbReference type="Gene3D" id="3.90.1150.10">
    <property type="entry name" value="Aspartate Aminotransferase, domain 1"/>
    <property type="match status" value="1"/>
</dbReference>
<dbReference type="SUPFAM" id="SSF53383">
    <property type="entry name" value="PLP-dependent transferases"/>
    <property type="match status" value="1"/>
</dbReference>
<dbReference type="Gene3D" id="3.40.640.10">
    <property type="entry name" value="Type I PLP-dependent aspartate aminotransferase-like (Major domain)"/>
    <property type="match status" value="1"/>
</dbReference>
<proteinExistence type="inferred from homology"/>
<keyword evidence="1 3" id="KW-0663">Pyridoxal phosphate</keyword>
<keyword evidence="4" id="KW-0032">Aminotransferase</keyword>
<accession>A0A0C2CS35</accession>
<evidence type="ECO:0000256" key="1">
    <source>
        <dbReference type="ARBA" id="ARBA00022898"/>
    </source>
</evidence>